<dbReference type="RefSeq" id="WP_142863538.1">
    <property type="nucleotide sequence ID" value="NZ_VJMF01000058.1"/>
</dbReference>
<dbReference type="InterPro" id="IPR050389">
    <property type="entry name" value="LysR-type_TF"/>
</dbReference>
<evidence type="ECO:0000313" key="7">
    <source>
        <dbReference type="EMBL" id="TRL31286.1"/>
    </source>
</evidence>
<dbReference type="AlphaFoldDB" id="A0A549SNS5"/>
<keyword evidence="4" id="KW-0238">DNA-binding</keyword>
<feature type="domain" description="HTH lysR-type" evidence="6">
    <location>
        <begin position="7"/>
        <end position="64"/>
    </location>
</feature>
<dbReference type="InterPro" id="IPR005119">
    <property type="entry name" value="LysR_subst-bd"/>
</dbReference>
<dbReference type="SUPFAM" id="SSF53850">
    <property type="entry name" value="Periplasmic binding protein-like II"/>
    <property type="match status" value="1"/>
</dbReference>
<keyword evidence="3" id="KW-0805">Transcription regulation</keyword>
<dbReference type="Proteomes" id="UP000316781">
    <property type="component" value="Unassembled WGS sequence"/>
</dbReference>
<evidence type="ECO:0000259" key="6">
    <source>
        <dbReference type="PROSITE" id="PS50931"/>
    </source>
</evidence>
<comment type="similarity">
    <text evidence="1">Belongs to the LysR transcriptional regulatory family.</text>
</comment>
<evidence type="ECO:0000256" key="4">
    <source>
        <dbReference type="ARBA" id="ARBA00023125"/>
    </source>
</evidence>
<dbReference type="InterPro" id="IPR036390">
    <property type="entry name" value="WH_DNA-bd_sf"/>
</dbReference>
<dbReference type="InterPro" id="IPR037402">
    <property type="entry name" value="YidZ_PBP2"/>
</dbReference>
<dbReference type="CDD" id="cd08417">
    <property type="entry name" value="PBP2_Nitroaromatics_like"/>
    <property type="match status" value="1"/>
</dbReference>
<dbReference type="EMBL" id="VJMF01000058">
    <property type="protein sequence ID" value="TRL31286.1"/>
    <property type="molecule type" value="Genomic_DNA"/>
</dbReference>
<dbReference type="InterPro" id="IPR000847">
    <property type="entry name" value="LysR_HTH_N"/>
</dbReference>
<dbReference type="SUPFAM" id="SSF46785">
    <property type="entry name" value="Winged helix' DNA-binding domain"/>
    <property type="match status" value="1"/>
</dbReference>
<dbReference type="Pfam" id="PF00126">
    <property type="entry name" value="HTH_1"/>
    <property type="match status" value="1"/>
</dbReference>
<accession>A0A549SNS5</accession>
<dbReference type="PANTHER" id="PTHR30118:SF15">
    <property type="entry name" value="TRANSCRIPTIONAL REGULATORY PROTEIN"/>
    <property type="match status" value="1"/>
</dbReference>
<dbReference type="GO" id="GO:0003677">
    <property type="term" value="F:DNA binding"/>
    <property type="evidence" value="ECO:0007669"/>
    <property type="project" value="UniProtKB-KW"/>
</dbReference>
<dbReference type="Gene3D" id="3.40.190.10">
    <property type="entry name" value="Periplasmic binding protein-like II"/>
    <property type="match status" value="2"/>
</dbReference>
<proteinExistence type="inferred from homology"/>
<gene>
    <name evidence="7" type="ORF">FM996_14090</name>
</gene>
<dbReference type="InterPro" id="IPR036388">
    <property type="entry name" value="WH-like_DNA-bd_sf"/>
</dbReference>
<dbReference type="Gene3D" id="1.10.10.10">
    <property type="entry name" value="Winged helix-like DNA-binding domain superfamily/Winged helix DNA-binding domain"/>
    <property type="match status" value="1"/>
</dbReference>
<comment type="caution">
    <text evidence="7">The sequence shown here is derived from an EMBL/GenBank/DDBJ whole genome shotgun (WGS) entry which is preliminary data.</text>
</comment>
<dbReference type="PANTHER" id="PTHR30118">
    <property type="entry name" value="HTH-TYPE TRANSCRIPTIONAL REGULATOR LEUO-RELATED"/>
    <property type="match status" value="1"/>
</dbReference>
<keyword evidence="2" id="KW-0536">Nodulation</keyword>
<evidence type="ECO:0000313" key="8">
    <source>
        <dbReference type="Proteomes" id="UP000316781"/>
    </source>
</evidence>
<evidence type="ECO:0000256" key="3">
    <source>
        <dbReference type="ARBA" id="ARBA00023015"/>
    </source>
</evidence>
<dbReference type="Pfam" id="PF03466">
    <property type="entry name" value="LysR_substrate"/>
    <property type="match status" value="1"/>
</dbReference>
<organism evidence="7 8">
    <name type="scientific">Methylosinus sporium</name>
    <dbReference type="NCBI Taxonomy" id="428"/>
    <lineage>
        <taxon>Bacteria</taxon>
        <taxon>Pseudomonadati</taxon>
        <taxon>Pseudomonadota</taxon>
        <taxon>Alphaproteobacteria</taxon>
        <taxon>Hyphomicrobiales</taxon>
        <taxon>Methylocystaceae</taxon>
        <taxon>Methylosinus</taxon>
    </lineage>
</organism>
<keyword evidence="5" id="KW-0804">Transcription</keyword>
<sequence length="324" mass="37008">MTELRNFDLNLLVAFNFLMEERNVSRAAQKMFITQSAMSHVLQRLRQQLDDPVLVKTPQGMKPTQRALALVEPVASILNEVEQVIRGSKEFSPATTQRRFTIATNDYVEFCLLPPLMRSVSRQAPNVEIHLVQTSGSLREAADAGEVDLVIGFDVILDSTPYVRRERLYTDRIVALARRDHPDFPTNEPTLEQFVAAKHMLMSRREAGTGIIDDWLERRGLARKVSLVVPNFLSAPWIVASSDLVFSLPLRIAEHFVRLAPLRILEIPIEFPTYDLLMVWRSLQDREPAHAWLRREIVEICRGVVERPEDSELQHAREEGKAPA</sequence>
<evidence type="ECO:0000256" key="2">
    <source>
        <dbReference type="ARBA" id="ARBA00022458"/>
    </source>
</evidence>
<evidence type="ECO:0000256" key="1">
    <source>
        <dbReference type="ARBA" id="ARBA00009437"/>
    </source>
</evidence>
<name>A0A549SNS5_METSR</name>
<reference evidence="7 8" key="1">
    <citation type="submission" date="2019-07" db="EMBL/GenBank/DDBJ databases">
        <title>Ln-dependent methylotrophs.</title>
        <authorList>
            <person name="Tani A."/>
        </authorList>
    </citation>
    <scope>NUCLEOTIDE SEQUENCE [LARGE SCALE GENOMIC DNA]</scope>
    <source>
        <strain evidence="7 8">SM89A</strain>
    </source>
</reference>
<dbReference type="PROSITE" id="PS50931">
    <property type="entry name" value="HTH_LYSR"/>
    <property type="match status" value="1"/>
</dbReference>
<dbReference type="GO" id="GO:0003700">
    <property type="term" value="F:DNA-binding transcription factor activity"/>
    <property type="evidence" value="ECO:0007669"/>
    <property type="project" value="InterPro"/>
</dbReference>
<protein>
    <submittedName>
        <fullName evidence="7">LysR family transcriptional regulator</fullName>
    </submittedName>
</protein>
<evidence type="ECO:0000256" key="5">
    <source>
        <dbReference type="ARBA" id="ARBA00023163"/>
    </source>
</evidence>